<proteinExistence type="predicted"/>
<evidence type="ECO:0000259" key="1">
    <source>
        <dbReference type="Pfam" id="PF22738"/>
    </source>
</evidence>
<dbReference type="InterPro" id="IPR054567">
    <property type="entry name" value="NNH7"/>
</dbReference>
<evidence type="ECO:0000313" key="2">
    <source>
        <dbReference type="EMBL" id="GIJ30639.1"/>
    </source>
</evidence>
<comment type="caution">
    <text evidence="2">The sequence shown here is derived from an EMBL/GenBank/DDBJ whole genome shotgun (WGS) entry which is preliminary data.</text>
</comment>
<name>A0ABQ4JM14_9ACTN</name>
<dbReference type="Proteomes" id="UP000653076">
    <property type="component" value="Unassembled WGS sequence"/>
</dbReference>
<gene>
    <name evidence="2" type="ORF">Vqi01_58010</name>
</gene>
<evidence type="ECO:0000313" key="3">
    <source>
        <dbReference type="Proteomes" id="UP000653076"/>
    </source>
</evidence>
<dbReference type="Pfam" id="PF22738">
    <property type="entry name" value="NNH7"/>
    <property type="match status" value="1"/>
</dbReference>
<keyword evidence="3" id="KW-1185">Reference proteome</keyword>
<accession>A0ABQ4JM14</accession>
<protein>
    <recommendedName>
        <fullName evidence="1">NACHT N-terminal Helical domain-containing protein</fullName>
    </recommendedName>
</protein>
<dbReference type="EMBL" id="BOPC01000126">
    <property type="protein sequence ID" value="GIJ30639.1"/>
    <property type="molecule type" value="Genomic_DNA"/>
</dbReference>
<organism evidence="2 3">
    <name type="scientific">Micromonospora qiuiae</name>
    <dbReference type="NCBI Taxonomy" id="502268"/>
    <lineage>
        <taxon>Bacteria</taxon>
        <taxon>Bacillati</taxon>
        <taxon>Actinomycetota</taxon>
        <taxon>Actinomycetes</taxon>
        <taxon>Micromonosporales</taxon>
        <taxon>Micromonosporaceae</taxon>
        <taxon>Micromonospora</taxon>
    </lineage>
</organism>
<dbReference type="RefSeq" id="WP_204038329.1">
    <property type="nucleotide sequence ID" value="NZ_BOPC01000126.1"/>
</dbReference>
<feature type="domain" description="NACHT N-terminal Helical" evidence="1">
    <location>
        <begin position="3"/>
        <end position="216"/>
    </location>
</feature>
<sequence length="359" mass="39637">MSHRLSYADAVKILGGSGPLAKAVDNLLGGALTVATAGGSDFAISLFDAKTEVVRLGGLITAKISDAVRGLGRHDRSERLQAAHTVLVLTAFFEELDECLATAGLHRPDFTRNDQLEFAAGRGEGTLVEHFLRAPVPLPAPDLPYASLLTALGHWFADQANRMGDHLTGLAVWDHADERARRAMADLLDRRLPDAAVARFDEIHRRLAEEIPEFAVRDTEARESARTLALRLGPSNDDDLLRSLLGFTPLTARATVLPFIAGLLDGFDRERIRIWLIGRTSQAVTRPQYAESRYRPVDKRIDHWMATYSFNLLLLTLACGGELRASDLFTRTDDPAAWLRNSALQWQAAVDPVHRRVRP</sequence>
<reference evidence="2 3" key="1">
    <citation type="submission" date="2021-01" db="EMBL/GenBank/DDBJ databases">
        <title>Whole genome shotgun sequence of Verrucosispora qiuiae NBRC 106684.</title>
        <authorList>
            <person name="Komaki H."/>
            <person name="Tamura T."/>
        </authorList>
    </citation>
    <scope>NUCLEOTIDE SEQUENCE [LARGE SCALE GENOMIC DNA]</scope>
    <source>
        <strain evidence="2 3">NBRC 106684</strain>
    </source>
</reference>